<dbReference type="InterPro" id="IPR036397">
    <property type="entry name" value="RNaseH_sf"/>
</dbReference>
<evidence type="ECO:0000256" key="7">
    <source>
        <dbReference type="ARBA" id="ARBA00023125"/>
    </source>
</evidence>
<dbReference type="InterPro" id="IPR004868">
    <property type="entry name" value="DNA-dir_DNA_pol_B_mt/vir"/>
</dbReference>
<evidence type="ECO:0000256" key="2">
    <source>
        <dbReference type="ARBA" id="ARBA00012417"/>
    </source>
</evidence>
<protein>
    <recommendedName>
        <fullName evidence="2">DNA-directed DNA polymerase</fullName>
        <ecNumber evidence="2">2.7.7.7</ecNumber>
    </recommendedName>
</protein>
<evidence type="ECO:0000256" key="1">
    <source>
        <dbReference type="ARBA" id="ARBA00005755"/>
    </source>
</evidence>
<dbReference type="InterPro" id="IPR043502">
    <property type="entry name" value="DNA/RNA_pol_sf"/>
</dbReference>
<dbReference type="InterPro" id="IPR023211">
    <property type="entry name" value="DNA_pol_palm_dom_sf"/>
</dbReference>
<dbReference type="Gene3D" id="3.90.1600.10">
    <property type="entry name" value="Palm domain of DNA polymerase"/>
    <property type="match status" value="1"/>
</dbReference>
<accession>A0ABN8R6Y2</accession>
<organism evidence="10 11">
    <name type="scientific">Porites lobata</name>
    <dbReference type="NCBI Taxonomy" id="104759"/>
    <lineage>
        <taxon>Eukaryota</taxon>
        <taxon>Metazoa</taxon>
        <taxon>Cnidaria</taxon>
        <taxon>Anthozoa</taxon>
        <taxon>Hexacorallia</taxon>
        <taxon>Scleractinia</taxon>
        <taxon>Fungiina</taxon>
        <taxon>Poritidae</taxon>
        <taxon>Porites</taxon>
    </lineage>
</organism>
<keyword evidence="4" id="KW-0548">Nucleotidyltransferase</keyword>
<evidence type="ECO:0000313" key="10">
    <source>
        <dbReference type="EMBL" id="CAH3173075.1"/>
    </source>
</evidence>
<dbReference type="Gene3D" id="3.30.420.10">
    <property type="entry name" value="Ribonuclease H-like superfamily/Ribonuclease H"/>
    <property type="match status" value="1"/>
</dbReference>
<dbReference type="EC" id="2.7.7.7" evidence="2"/>
<reference evidence="10 11" key="1">
    <citation type="submission" date="2022-05" db="EMBL/GenBank/DDBJ databases">
        <authorList>
            <consortium name="Genoscope - CEA"/>
            <person name="William W."/>
        </authorList>
    </citation>
    <scope>NUCLEOTIDE SEQUENCE [LARGE SCALE GENOMIC DNA]</scope>
</reference>
<feature type="domain" description="DNA-directed DNA polymerase family B mitochondria/virus" evidence="9">
    <location>
        <begin position="598"/>
        <end position="778"/>
    </location>
</feature>
<keyword evidence="7" id="KW-0238">DNA-binding</keyword>
<dbReference type="SUPFAM" id="SSF57184">
    <property type="entry name" value="Growth factor receptor domain"/>
    <property type="match status" value="1"/>
</dbReference>
<dbReference type="Pfam" id="PF03175">
    <property type="entry name" value="DNA_pol_B_2"/>
    <property type="match status" value="2"/>
</dbReference>
<dbReference type="Proteomes" id="UP001159405">
    <property type="component" value="Unassembled WGS sequence"/>
</dbReference>
<evidence type="ECO:0000256" key="5">
    <source>
        <dbReference type="ARBA" id="ARBA00022705"/>
    </source>
</evidence>
<dbReference type="PANTHER" id="PTHR33568">
    <property type="entry name" value="DNA POLYMERASE"/>
    <property type="match status" value="1"/>
</dbReference>
<keyword evidence="6" id="KW-0239">DNA-directed DNA polymerase</keyword>
<evidence type="ECO:0000313" key="11">
    <source>
        <dbReference type="Proteomes" id="UP001159405"/>
    </source>
</evidence>
<dbReference type="Gene3D" id="1.10.287.690">
    <property type="entry name" value="Helix hairpin bin"/>
    <property type="match status" value="1"/>
</dbReference>
<proteinExistence type="inferred from homology"/>
<comment type="catalytic activity">
    <reaction evidence="8">
        <text>DNA(n) + a 2'-deoxyribonucleoside 5'-triphosphate = DNA(n+1) + diphosphate</text>
        <dbReference type="Rhea" id="RHEA:22508"/>
        <dbReference type="Rhea" id="RHEA-COMP:17339"/>
        <dbReference type="Rhea" id="RHEA-COMP:17340"/>
        <dbReference type="ChEBI" id="CHEBI:33019"/>
        <dbReference type="ChEBI" id="CHEBI:61560"/>
        <dbReference type="ChEBI" id="CHEBI:173112"/>
        <dbReference type="EC" id="2.7.7.7"/>
    </reaction>
</comment>
<keyword evidence="3" id="KW-0808">Transferase</keyword>
<evidence type="ECO:0000256" key="3">
    <source>
        <dbReference type="ARBA" id="ARBA00022679"/>
    </source>
</evidence>
<name>A0ABN8R6Y2_9CNID</name>
<comment type="caution">
    <text evidence="10">The sequence shown here is derived from an EMBL/GenBank/DDBJ whole genome shotgun (WGS) entry which is preliminary data.</text>
</comment>
<gene>
    <name evidence="10" type="ORF">PLOB_00013357</name>
</gene>
<evidence type="ECO:0000256" key="4">
    <source>
        <dbReference type="ARBA" id="ARBA00022695"/>
    </source>
</evidence>
<dbReference type="InterPro" id="IPR012337">
    <property type="entry name" value="RNaseH-like_sf"/>
</dbReference>
<dbReference type="InterPro" id="IPR009030">
    <property type="entry name" value="Growth_fac_rcpt_cys_sf"/>
</dbReference>
<dbReference type="SUPFAM" id="SSF56672">
    <property type="entry name" value="DNA/RNA polymerases"/>
    <property type="match status" value="1"/>
</dbReference>
<feature type="domain" description="DNA-directed DNA polymerase family B mitochondria/virus" evidence="9">
    <location>
        <begin position="320"/>
        <end position="502"/>
    </location>
</feature>
<dbReference type="PANTHER" id="PTHR33568:SF3">
    <property type="entry name" value="DNA-DIRECTED DNA POLYMERASE"/>
    <property type="match status" value="1"/>
</dbReference>
<sequence length="904" mass="104396">MQALADGDPQYKNIRLGRGQQGYLAHKLCQEAGVTKGPCGAEEMQQFQDHLGPQGYQIIVFEGQRGMIWFKDRAYNDASKKICLLKVQNHFHGLRSIPALLNRSYYCHHCEKGYNQETSENHNCLGQNGSSCKRTNGSCPNFATYVTPEVYCDQCNQKFYGQNCYDAHKRGANSVCSRFKKCHECCQVYKFRPKKKHHCYHALCRNCKEVTLVNHRCFIQPIVDEDKTAWGPRMVSEHADEERMMEFEEAENEGDSEGKEKVEPMICAMDFECTQNEIEEFEVVRVGWKYLGEIDSYQEAGTAMDLLRDAQARTVMEDGKERKVYVYAHNMRGFDSSFLLHALYDLGYQIVKVLSVGAKYLSFECGNLIFRDSLNFFNMALEKLRATFNLTETHKGFFAYSWIRESKYGYVDAYPPAEDYHPERMSEKRRKEFYAWHKEKVESGAIFDFKKELSAYLHSDVEVLFQSLEAFGKEMVELTGINPVIECVTIASTANKVWRKKFLIRDLIALEPKNGWRQNQQNQSVEALQWWEFENSKIGGGIQVDILAPERLFHPVLPVREGGKLTFPLCRACVKEEMAKPLLECSNMCGHTRDQRMLHSTWCTPELQKAVEKGYEILKIHEVWHFIPENRCTGLFAEYVNTWLKLKQESAGWPKECVTDEQKAEYIRKYEEHEGIELENVAENPGRRSIAKMLLNSLWGKFGERQNKPVTRCITQPADLFRLLDDPVFQISAVRICSEDVMEVVTTTAEDECERSFKTNVFVAAFTTSLARLKLYEALDFLGDRALYYDTDSVNNKTKPGQEKLPLGTCLGQFTDELDGDSIVEFCSGGAKNYGYLTKKGKVECKVRGFTLNYETLQILNYYTMRDNILKELDHPMQQRREMATTIPDFFARDQTTKKIKLTE</sequence>
<evidence type="ECO:0000259" key="9">
    <source>
        <dbReference type="Pfam" id="PF03175"/>
    </source>
</evidence>
<comment type="similarity">
    <text evidence="1">Belongs to the DNA polymerase type-B family.</text>
</comment>
<keyword evidence="5" id="KW-0235">DNA replication</keyword>
<dbReference type="EMBL" id="CALNXK010000178">
    <property type="protein sequence ID" value="CAH3173075.1"/>
    <property type="molecule type" value="Genomic_DNA"/>
</dbReference>
<keyword evidence="11" id="KW-1185">Reference proteome</keyword>
<evidence type="ECO:0000256" key="6">
    <source>
        <dbReference type="ARBA" id="ARBA00022932"/>
    </source>
</evidence>
<dbReference type="SUPFAM" id="SSF53098">
    <property type="entry name" value="Ribonuclease H-like"/>
    <property type="match status" value="1"/>
</dbReference>
<evidence type="ECO:0000256" key="8">
    <source>
        <dbReference type="ARBA" id="ARBA00049244"/>
    </source>
</evidence>